<sequence>MTAPSGPGDSSEQPSTVRTAFVVWVGALGLYLVGQILAVLFPPSAADYATYVASLHLPPAQQAQVLRTVSSLSGGAALFGLIVTALIVIPGVWIGLRMRAGVGWARIVTLVGAGLGILNGLGSGLPALVSTLPTPAGGAVAVVQVITGLLLVGYLVLLFRPASTRYFTAVSGRS</sequence>
<proteinExistence type="predicted"/>
<feature type="transmembrane region" description="Helical" evidence="1">
    <location>
        <begin position="135"/>
        <end position="159"/>
    </location>
</feature>
<organism evidence="2 3">
    <name type="scientific">Actinomycetospora endophytica</name>
    <dbReference type="NCBI Taxonomy" id="2291215"/>
    <lineage>
        <taxon>Bacteria</taxon>
        <taxon>Bacillati</taxon>
        <taxon>Actinomycetota</taxon>
        <taxon>Actinomycetes</taxon>
        <taxon>Pseudonocardiales</taxon>
        <taxon>Pseudonocardiaceae</taxon>
        <taxon>Actinomycetospora</taxon>
    </lineage>
</organism>
<evidence type="ECO:0000256" key="1">
    <source>
        <dbReference type="SAM" id="Phobius"/>
    </source>
</evidence>
<keyword evidence="3" id="KW-1185">Reference proteome</keyword>
<dbReference type="RefSeq" id="WP_230730445.1">
    <property type="nucleotide sequence ID" value="NZ_JAJNDB010000001.1"/>
</dbReference>
<keyword evidence="1" id="KW-0472">Membrane</keyword>
<evidence type="ECO:0000313" key="3">
    <source>
        <dbReference type="Proteomes" id="UP001199469"/>
    </source>
</evidence>
<keyword evidence="1" id="KW-0812">Transmembrane</keyword>
<evidence type="ECO:0000313" key="2">
    <source>
        <dbReference type="EMBL" id="MCD2192776.1"/>
    </source>
</evidence>
<dbReference type="Proteomes" id="UP001199469">
    <property type="component" value="Unassembled WGS sequence"/>
</dbReference>
<feature type="transmembrane region" description="Helical" evidence="1">
    <location>
        <begin position="21"/>
        <end position="41"/>
    </location>
</feature>
<feature type="transmembrane region" description="Helical" evidence="1">
    <location>
        <begin position="108"/>
        <end position="129"/>
    </location>
</feature>
<feature type="transmembrane region" description="Helical" evidence="1">
    <location>
        <begin position="76"/>
        <end position="96"/>
    </location>
</feature>
<protein>
    <submittedName>
        <fullName evidence="2">Uncharacterized protein</fullName>
    </submittedName>
</protein>
<gene>
    <name evidence="2" type="ORF">LQ327_05165</name>
</gene>
<keyword evidence="1" id="KW-1133">Transmembrane helix</keyword>
<dbReference type="EMBL" id="JAJNDB010000001">
    <property type="protein sequence ID" value="MCD2192776.1"/>
    <property type="molecule type" value="Genomic_DNA"/>
</dbReference>
<comment type="caution">
    <text evidence="2">The sequence shown here is derived from an EMBL/GenBank/DDBJ whole genome shotgun (WGS) entry which is preliminary data.</text>
</comment>
<name>A0ABS8P5U7_9PSEU</name>
<accession>A0ABS8P5U7</accession>
<reference evidence="2 3" key="1">
    <citation type="submission" date="2021-11" db="EMBL/GenBank/DDBJ databases">
        <title>Draft genome sequence of Actinomycetospora sp. SF1 isolated from the rhizosphere soil.</title>
        <authorList>
            <person name="Duangmal K."/>
            <person name="Chantavorakit T."/>
        </authorList>
    </citation>
    <scope>NUCLEOTIDE SEQUENCE [LARGE SCALE GENOMIC DNA]</scope>
    <source>
        <strain evidence="2 3">TBRC 5722</strain>
    </source>
</reference>